<gene>
    <name evidence="1" type="ORF">DCAF_LOCUS4030</name>
</gene>
<evidence type="ECO:0000313" key="2">
    <source>
        <dbReference type="Proteomes" id="UP001314170"/>
    </source>
</evidence>
<evidence type="ECO:0000313" key="1">
    <source>
        <dbReference type="EMBL" id="CAK7326330.1"/>
    </source>
</evidence>
<reference evidence="1 2" key="1">
    <citation type="submission" date="2024-01" db="EMBL/GenBank/DDBJ databases">
        <authorList>
            <person name="Waweru B."/>
        </authorList>
    </citation>
    <scope>NUCLEOTIDE SEQUENCE [LARGE SCALE GENOMIC DNA]</scope>
</reference>
<sequence>MDHESPCEDSKDLTGLGSQMLCSLYRFKENEKFTEYQSGFYDVYVCHALAGAWGAVRPRTTGLDAKVTAANVGKFQPQKKRFWLLESRGE</sequence>
<organism evidence="1 2">
    <name type="scientific">Dovyalis caffra</name>
    <dbReference type="NCBI Taxonomy" id="77055"/>
    <lineage>
        <taxon>Eukaryota</taxon>
        <taxon>Viridiplantae</taxon>
        <taxon>Streptophyta</taxon>
        <taxon>Embryophyta</taxon>
        <taxon>Tracheophyta</taxon>
        <taxon>Spermatophyta</taxon>
        <taxon>Magnoliopsida</taxon>
        <taxon>eudicotyledons</taxon>
        <taxon>Gunneridae</taxon>
        <taxon>Pentapetalae</taxon>
        <taxon>rosids</taxon>
        <taxon>fabids</taxon>
        <taxon>Malpighiales</taxon>
        <taxon>Salicaceae</taxon>
        <taxon>Flacourtieae</taxon>
        <taxon>Dovyalis</taxon>
    </lineage>
</organism>
<comment type="caution">
    <text evidence="1">The sequence shown here is derived from an EMBL/GenBank/DDBJ whole genome shotgun (WGS) entry which is preliminary data.</text>
</comment>
<protein>
    <submittedName>
        <fullName evidence="1">Uncharacterized protein</fullName>
    </submittedName>
</protein>
<dbReference type="Proteomes" id="UP001314170">
    <property type="component" value="Unassembled WGS sequence"/>
</dbReference>
<name>A0AAV1QZX1_9ROSI</name>
<proteinExistence type="predicted"/>
<accession>A0AAV1QZX1</accession>
<keyword evidence="2" id="KW-1185">Reference proteome</keyword>
<dbReference type="AlphaFoldDB" id="A0AAV1QZX1"/>
<dbReference type="EMBL" id="CAWUPB010000851">
    <property type="protein sequence ID" value="CAK7326330.1"/>
    <property type="molecule type" value="Genomic_DNA"/>
</dbReference>